<dbReference type="InterPro" id="IPR016989">
    <property type="entry name" value="Atp1_alphaprobac"/>
</dbReference>
<keyword evidence="1" id="KW-0813">Transport</keyword>
<comment type="caution">
    <text evidence="4">The sequence shown here is derived from an EMBL/GenBank/DDBJ whole genome shotgun (WGS) entry which is preliminary data.</text>
</comment>
<evidence type="ECO:0000256" key="3">
    <source>
        <dbReference type="SAM" id="Phobius"/>
    </source>
</evidence>
<dbReference type="Pfam" id="PF09527">
    <property type="entry name" value="ATPase_gene1"/>
    <property type="match status" value="1"/>
</dbReference>
<evidence type="ECO:0000256" key="2">
    <source>
        <dbReference type="SAM" id="MobiDB-lite"/>
    </source>
</evidence>
<feature type="region of interest" description="Disordered" evidence="2">
    <location>
        <begin position="98"/>
        <end position="117"/>
    </location>
</feature>
<keyword evidence="1" id="KW-0406">Ion transport</keyword>
<dbReference type="GO" id="GO:1902600">
    <property type="term" value="P:proton transmembrane transport"/>
    <property type="evidence" value="ECO:0007669"/>
    <property type="project" value="UniProtKB-KW"/>
</dbReference>
<dbReference type="AlphaFoldDB" id="A0A073IZQ5"/>
<dbReference type="OrthoDB" id="15401at2"/>
<reference evidence="4 5" key="1">
    <citation type="submission" date="2014-01" db="EMBL/GenBank/DDBJ databases">
        <title>Sulfitobacter sp. H3 (MCCC 1A00686) Genome Sequencing.</title>
        <authorList>
            <person name="Lai Q."/>
            <person name="Hong Z."/>
        </authorList>
    </citation>
    <scope>NUCLEOTIDE SEQUENCE [LARGE SCALE GENOMIC DNA]</scope>
    <source>
        <strain evidence="4 5">H3</strain>
    </source>
</reference>
<dbReference type="PIRSF" id="PIRSF032126">
    <property type="entry name" value="F0F1_ATP_synthase_subunit_I"/>
    <property type="match status" value="1"/>
</dbReference>
<dbReference type="InterPro" id="IPR032820">
    <property type="entry name" value="ATPase_put"/>
</dbReference>
<proteinExistence type="inferred from homology"/>
<keyword evidence="3" id="KW-1133">Transmembrane helix</keyword>
<organism evidence="4 5">
    <name type="scientific">Pseudosulfitobacter pseudonitzschiae</name>
    <dbReference type="NCBI Taxonomy" id="1402135"/>
    <lineage>
        <taxon>Bacteria</taxon>
        <taxon>Pseudomonadati</taxon>
        <taxon>Pseudomonadota</taxon>
        <taxon>Alphaproteobacteria</taxon>
        <taxon>Rhodobacterales</taxon>
        <taxon>Roseobacteraceae</taxon>
        <taxon>Pseudosulfitobacter</taxon>
    </lineage>
</organism>
<sequence length="117" mass="12851">MAGPEEQQRMRDLEAKIKALKGEDKPEAHHYDDHHSQAQMAWRMVIELVTGLGIGFGIGYGLDSLLGTKPWLMILFILLGFAAGVNVMIRSAREMQRDGMAKAADSDDAPRGTDEGP</sequence>
<gene>
    <name evidence="4" type="ORF">SUH3_23520</name>
</gene>
<comment type="function">
    <text evidence="1">A possible function for this protein is to guide the assembly of the membrane sector of the ATPase enzyme complex.</text>
</comment>
<dbReference type="EMBL" id="JAMD01000008">
    <property type="protein sequence ID" value="KEJ95075.1"/>
    <property type="molecule type" value="Genomic_DNA"/>
</dbReference>
<keyword evidence="3" id="KW-0812">Transmembrane</keyword>
<dbReference type="RefSeq" id="WP_028957159.1">
    <property type="nucleotide sequence ID" value="NZ_CP086832.1"/>
</dbReference>
<feature type="transmembrane region" description="Helical" evidence="3">
    <location>
        <begin position="40"/>
        <end position="59"/>
    </location>
</feature>
<name>A0A073IZQ5_9RHOB</name>
<evidence type="ECO:0000313" key="4">
    <source>
        <dbReference type="EMBL" id="KEJ95075.1"/>
    </source>
</evidence>
<feature type="transmembrane region" description="Helical" evidence="3">
    <location>
        <begin position="71"/>
        <end position="89"/>
    </location>
</feature>
<dbReference type="Proteomes" id="UP000027746">
    <property type="component" value="Unassembled WGS sequence"/>
</dbReference>
<keyword evidence="5" id="KW-1185">Reference proteome</keyword>
<keyword evidence="1 3" id="KW-0472">Membrane</keyword>
<accession>A0A073IZQ5</accession>
<comment type="similarity">
    <text evidence="1">Belongs to the bacterial AtpI family.</text>
</comment>
<evidence type="ECO:0000313" key="5">
    <source>
        <dbReference type="Proteomes" id="UP000027746"/>
    </source>
</evidence>
<keyword evidence="1" id="KW-0375">Hydrogen ion transport</keyword>
<protein>
    <recommendedName>
        <fullName evidence="1">ATP synthase protein I</fullName>
    </recommendedName>
</protein>
<dbReference type="GO" id="GO:0045259">
    <property type="term" value="C:proton-transporting ATP synthase complex"/>
    <property type="evidence" value="ECO:0007669"/>
    <property type="project" value="UniProtKB-UniRule"/>
</dbReference>
<evidence type="ECO:0000256" key="1">
    <source>
        <dbReference type="PIRNR" id="PIRNR032126"/>
    </source>
</evidence>